<dbReference type="AlphaFoldDB" id="E9GDS8"/>
<organism evidence="2 3">
    <name type="scientific">Daphnia pulex</name>
    <name type="common">Water flea</name>
    <dbReference type="NCBI Taxonomy" id="6669"/>
    <lineage>
        <taxon>Eukaryota</taxon>
        <taxon>Metazoa</taxon>
        <taxon>Ecdysozoa</taxon>
        <taxon>Arthropoda</taxon>
        <taxon>Crustacea</taxon>
        <taxon>Branchiopoda</taxon>
        <taxon>Diplostraca</taxon>
        <taxon>Cladocera</taxon>
        <taxon>Anomopoda</taxon>
        <taxon>Daphniidae</taxon>
        <taxon>Daphnia</taxon>
    </lineage>
</organism>
<sequence>MEKMMKVLLLVVVVAVVMIESTSACGCNYHNGGCHLDRPAERGFACQCFYRVGYWTCGGRQVACRDPHHELCTFPTLSRAACQFGGGNCLGY</sequence>
<name>E9GDS8_DAPPU</name>
<feature type="chain" id="PRO_5003241121" evidence="1">
    <location>
        <begin position="25"/>
        <end position="92"/>
    </location>
</feature>
<dbReference type="Proteomes" id="UP000000305">
    <property type="component" value="Unassembled WGS sequence"/>
</dbReference>
<evidence type="ECO:0000313" key="2">
    <source>
        <dbReference type="EMBL" id="EFX82136.1"/>
    </source>
</evidence>
<dbReference type="EMBL" id="GL732540">
    <property type="protein sequence ID" value="EFX82136.1"/>
    <property type="molecule type" value="Genomic_DNA"/>
</dbReference>
<dbReference type="KEGG" id="dpx:DAPPUDRAFT_316718"/>
<dbReference type="InParanoid" id="E9GDS8"/>
<accession>E9GDS8</accession>
<feature type="signal peptide" evidence="1">
    <location>
        <begin position="1"/>
        <end position="24"/>
    </location>
</feature>
<keyword evidence="3" id="KW-1185">Reference proteome</keyword>
<evidence type="ECO:0000313" key="3">
    <source>
        <dbReference type="Proteomes" id="UP000000305"/>
    </source>
</evidence>
<protein>
    <submittedName>
        <fullName evidence="2">Uncharacterized protein</fullName>
    </submittedName>
</protein>
<dbReference type="HOGENOM" id="CLU_2415509_0_0_1"/>
<evidence type="ECO:0000256" key="1">
    <source>
        <dbReference type="SAM" id="SignalP"/>
    </source>
</evidence>
<reference evidence="2 3" key="1">
    <citation type="journal article" date="2011" name="Science">
        <title>The ecoresponsive genome of Daphnia pulex.</title>
        <authorList>
            <person name="Colbourne J.K."/>
            <person name="Pfrender M.E."/>
            <person name="Gilbert D."/>
            <person name="Thomas W.K."/>
            <person name="Tucker A."/>
            <person name="Oakley T.H."/>
            <person name="Tokishita S."/>
            <person name="Aerts A."/>
            <person name="Arnold G.J."/>
            <person name="Basu M.K."/>
            <person name="Bauer D.J."/>
            <person name="Caceres C.E."/>
            <person name="Carmel L."/>
            <person name="Casola C."/>
            <person name="Choi J.H."/>
            <person name="Detter J.C."/>
            <person name="Dong Q."/>
            <person name="Dusheyko S."/>
            <person name="Eads B.D."/>
            <person name="Frohlich T."/>
            <person name="Geiler-Samerotte K.A."/>
            <person name="Gerlach D."/>
            <person name="Hatcher P."/>
            <person name="Jogdeo S."/>
            <person name="Krijgsveld J."/>
            <person name="Kriventseva E.V."/>
            <person name="Kultz D."/>
            <person name="Laforsch C."/>
            <person name="Lindquist E."/>
            <person name="Lopez J."/>
            <person name="Manak J.R."/>
            <person name="Muller J."/>
            <person name="Pangilinan J."/>
            <person name="Patwardhan R.P."/>
            <person name="Pitluck S."/>
            <person name="Pritham E.J."/>
            <person name="Rechtsteiner A."/>
            <person name="Rho M."/>
            <person name="Rogozin I.B."/>
            <person name="Sakarya O."/>
            <person name="Salamov A."/>
            <person name="Schaack S."/>
            <person name="Shapiro H."/>
            <person name="Shiga Y."/>
            <person name="Skalitzky C."/>
            <person name="Smith Z."/>
            <person name="Souvorov A."/>
            <person name="Sung W."/>
            <person name="Tang Z."/>
            <person name="Tsuchiya D."/>
            <person name="Tu H."/>
            <person name="Vos H."/>
            <person name="Wang M."/>
            <person name="Wolf Y.I."/>
            <person name="Yamagata H."/>
            <person name="Yamada T."/>
            <person name="Ye Y."/>
            <person name="Shaw J.R."/>
            <person name="Andrews J."/>
            <person name="Crease T.J."/>
            <person name="Tang H."/>
            <person name="Lucas S.M."/>
            <person name="Robertson H.M."/>
            <person name="Bork P."/>
            <person name="Koonin E.V."/>
            <person name="Zdobnov E.M."/>
            <person name="Grigoriev I.V."/>
            <person name="Lynch M."/>
            <person name="Boore J.L."/>
        </authorList>
    </citation>
    <scope>NUCLEOTIDE SEQUENCE [LARGE SCALE GENOMIC DNA]</scope>
</reference>
<dbReference type="OMA" id="HELCTFP"/>
<keyword evidence="1" id="KW-0732">Signal</keyword>
<gene>
    <name evidence="2" type="ORF">DAPPUDRAFT_316718</name>
</gene>
<proteinExistence type="predicted"/>